<comment type="caution">
    <text evidence="3">The sequence shown here is derived from an EMBL/GenBank/DDBJ whole genome shotgun (WGS) entry which is preliminary data.</text>
</comment>
<dbReference type="Proteomes" id="UP000022910">
    <property type="component" value="Unassembled WGS sequence"/>
</dbReference>
<evidence type="ECO:0000313" key="3">
    <source>
        <dbReference type="EMBL" id="EXX56277.1"/>
    </source>
</evidence>
<dbReference type="InterPro" id="IPR052407">
    <property type="entry name" value="BTB_POZ_domain_cont_9"/>
</dbReference>
<reference evidence="3 4" key="1">
    <citation type="submission" date="2014-02" db="EMBL/GenBank/DDBJ databases">
        <title>Single nucleus genome sequencing reveals high similarity among nuclei of an endomycorrhizal fungus.</title>
        <authorList>
            <person name="Lin K."/>
            <person name="Geurts R."/>
            <person name="Zhang Z."/>
            <person name="Limpens E."/>
            <person name="Saunders D.G."/>
            <person name="Mu D."/>
            <person name="Pang E."/>
            <person name="Cao H."/>
            <person name="Cha H."/>
            <person name="Lin T."/>
            <person name="Zhou Q."/>
            <person name="Shang Y."/>
            <person name="Li Y."/>
            <person name="Ivanov S."/>
            <person name="Sharma T."/>
            <person name="Velzen R.V."/>
            <person name="Ruijter N.D."/>
            <person name="Aanen D.K."/>
            <person name="Win J."/>
            <person name="Kamoun S."/>
            <person name="Bisseling T."/>
            <person name="Huang S."/>
        </authorList>
    </citation>
    <scope>NUCLEOTIDE SEQUENCE [LARGE SCALE GENOMIC DNA]</scope>
    <source>
        <strain evidence="4">DAOM197198w</strain>
    </source>
</reference>
<dbReference type="InterPro" id="IPR011705">
    <property type="entry name" value="BACK"/>
</dbReference>
<dbReference type="PROSITE" id="PS51886">
    <property type="entry name" value="TLDC"/>
    <property type="match status" value="1"/>
</dbReference>
<protein>
    <recommendedName>
        <fullName evidence="5">Kelch-like protein 17</fullName>
    </recommendedName>
</protein>
<evidence type="ECO:0000313" key="4">
    <source>
        <dbReference type="Proteomes" id="UP000022910"/>
    </source>
</evidence>
<dbReference type="Gene3D" id="3.30.710.10">
    <property type="entry name" value="Potassium Channel Kv1.1, Chain A"/>
    <property type="match status" value="1"/>
</dbReference>
<dbReference type="CDD" id="cd18186">
    <property type="entry name" value="BTB_POZ_ZBTB_KLHL-like"/>
    <property type="match status" value="1"/>
</dbReference>
<dbReference type="Pfam" id="PF00651">
    <property type="entry name" value="BTB"/>
    <property type="match status" value="1"/>
</dbReference>
<proteinExistence type="predicted"/>
<name>A0A015IGJ3_RHIIW</name>
<evidence type="ECO:0008006" key="5">
    <source>
        <dbReference type="Google" id="ProtNLM"/>
    </source>
</evidence>
<keyword evidence="4" id="KW-1185">Reference proteome</keyword>
<sequence>MNNNSLLPKLSQNLLEILNEEEYYDITIEVGNDPYVKTYRAHMVILYYRSPYLKRILSTHKKKNDGTLEHIKLPEILPEIFQIILRYIYGGRLPLEEYDISDIIKILDAANKLSLQELINYLQFYLIEKKAKWIEQNFVLIYQSSFENNSFLELQKYCKNLISREPDKIFKSLNFSSIPEKLLVSIIQSDNLQMSEVQVWEHVLKWGFAQNPELPSDVNNYSDDDFNILKNTLKQCIPFIKFYNLTSKEFIDKVLPYEQILPKDLYKGLMKSFLSLLDPNSKLKKPHVTKEINLRITDSKIITYQHAELILKWIGKLEITDELTSSYELRLLFRGSRDGLAPDKFHKICDGHSCTITVVKVIDSNEILGGYNPIAWKSDYSYSATKDSFIFSFENSNHVLSRVINERYAIYNNLFGGPSFGGGDLDLLRFTSRSGNSISKKIFYDKPIRKTTNKFFVEEFEVFQIIKI</sequence>
<dbReference type="InterPro" id="IPR000210">
    <property type="entry name" value="BTB/POZ_dom"/>
</dbReference>
<dbReference type="PROSITE" id="PS50097">
    <property type="entry name" value="BTB"/>
    <property type="match status" value="1"/>
</dbReference>
<dbReference type="Pfam" id="PF07534">
    <property type="entry name" value="TLD"/>
    <property type="match status" value="1"/>
</dbReference>
<gene>
    <name evidence="3" type="ORF">RirG_217820</name>
</gene>
<dbReference type="HOGENOM" id="CLU_021542_0_2_1"/>
<dbReference type="PANTHER" id="PTHR46306:SF1">
    <property type="entry name" value="BTB_POZ DOMAIN-CONTAINING PROTEIN 9"/>
    <property type="match status" value="1"/>
</dbReference>
<dbReference type="EMBL" id="JEMT01027768">
    <property type="protein sequence ID" value="EXX56277.1"/>
    <property type="molecule type" value="Genomic_DNA"/>
</dbReference>
<feature type="domain" description="TLDc" evidence="2">
    <location>
        <begin position="300"/>
        <end position="466"/>
    </location>
</feature>
<dbReference type="InterPro" id="IPR011333">
    <property type="entry name" value="SKP1/BTB/POZ_sf"/>
</dbReference>
<dbReference type="Gene3D" id="1.25.40.420">
    <property type="match status" value="1"/>
</dbReference>
<dbReference type="SMART" id="SM00225">
    <property type="entry name" value="BTB"/>
    <property type="match status" value="1"/>
</dbReference>
<dbReference type="InterPro" id="IPR006571">
    <property type="entry name" value="TLDc_dom"/>
</dbReference>
<dbReference type="PANTHER" id="PTHR46306">
    <property type="entry name" value="BTB/POZ DOMAIN-CONTAINING PROTEIN 9"/>
    <property type="match status" value="1"/>
</dbReference>
<dbReference type="AlphaFoldDB" id="A0A015IGJ3"/>
<evidence type="ECO:0000259" key="1">
    <source>
        <dbReference type="PROSITE" id="PS50097"/>
    </source>
</evidence>
<dbReference type="SUPFAM" id="SSF54695">
    <property type="entry name" value="POZ domain"/>
    <property type="match status" value="1"/>
</dbReference>
<accession>A0A015IGJ3</accession>
<feature type="domain" description="BTB" evidence="1">
    <location>
        <begin position="24"/>
        <end position="97"/>
    </location>
</feature>
<dbReference type="Pfam" id="PF07707">
    <property type="entry name" value="BACK"/>
    <property type="match status" value="1"/>
</dbReference>
<organism evidence="3 4">
    <name type="scientific">Rhizophagus irregularis (strain DAOM 197198w)</name>
    <name type="common">Glomus intraradices</name>
    <dbReference type="NCBI Taxonomy" id="1432141"/>
    <lineage>
        <taxon>Eukaryota</taxon>
        <taxon>Fungi</taxon>
        <taxon>Fungi incertae sedis</taxon>
        <taxon>Mucoromycota</taxon>
        <taxon>Glomeromycotina</taxon>
        <taxon>Glomeromycetes</taxon>
        <taxon>Glomerales</taxon>
        <taxon>Glomeraceae</taxon>
        <taxon>Rhizophagus</taxon>
    </lineage>
</organism>
<evidence type="ECO:0000259" key="2">
    <source>
        <dbReference type="PROSITE" id="PS51886"/>
    </source>
</evidence>
<dbReference type="GO" id="GO:0005737">
    <property type="term" value="C:cytoplasm"/>
    <property type="evidence" value="ECO:0007669"/>
    <property type="project" value="TreeGrafter"/>
</dbReference>